<accession>A0A1H3WX23</accession>
<dbReference type="InterPro" id="IPR021255">
    <property type="entry name" value="DUF2807"/>
</dbReference>
<name>A0A1H3WX23_9BACT</name>
<organism evidence="2 3">
    <name type="scientific">Chitinophaga terrae</name>
    <name type="common">ex Kim and Jung 2007</name>
    <dbReference type="NCBI Taxonomy" id="408074"/>
    <lineage>
        <taxon>Bacteria</taxon>
        <taxon>Pseudomonadati</taxon>
        <taxon>Bacteroidota</taxon>
        <taxon>Chitinophagia</taxon>
        <taxon>Chitinophagales</taxon>
        <taxon>Chitinophagaceae</taxon>
        <taxon>Chitinophaga</taxon>
    </lineage>
</organism>
<dbReference type="AlphaFoldDB" id="A0A1H3WX23"/>
<evidence type="ECO:0000313" key="3">
    <source>
        <dbReference type="Proteomes" id="UP000199656"/>
    </source>
</evidence>
<dbReference type="PANTHER" id="PTHR39200:SF1">
    <property type="entry name" value="AUTO-TRANSPORTER ADHESIN HEAD GIN DOMAIN-CONTAINING PROTEIN-RELATED"/>
    <property type="match status" value="1"/>
</dbReference>
<feature type="domain" description="Putative auto-transporter adhesin head GIN" evidence="1">
    <location>
        <begin position="46"/>
        <end position="228"/>
    </location>
</feature>
<gene>
    <name evidence="2" type="ORF">SAMN05660909_00131</name>
</gene>
<dbReference type="Pfam" id="PF10988">
    <property type="entry name" value="DUF2807"/>
    <property type="match status" value="1"/>
</dbReference>
<dbReference type="OrthoDB" id="5585143at2"/>
<proteinExistence type="predicted"/>
<dbReference type="PANTHER" id="PTHR39200">
    <property type="entry name" value="HYPOTHETICAL EXPORTED PROTEIN"/>
    <property type="match status" value="1"/>
</dbReference>
<sequence>MKKLLSISLAVVTVLAAAGIFMSFRFDNERVTGNGNQKEENRPVDAFNSVAVSGIYNVILEQGNSCTLRIEAEENLLPYIETKVKGSTLGIGTKNGYNIEPTKKINVYITMKDIKTLSSSGISTFTSKGTLRSDNLELGLSGKTRVDLDINVRKLKVGTSGASLVNLKGNAASAEYGISGAGEVAALDLNTDDAEIGVSGSGKVSVNVNKRLDAGVSGAGRIRYKGNAQVKQGISGAGTVTRI</sequence>
<evidence type="ECO:0000259" key="1">
    <source>
        <dbReference type="Pfam" id="PF10988"/>
    </source>
</evidence>
<dbReference type="STRING" id="408074.SAMN05660909_00131"/>
<evidence type="ECO:0000313" key="2">
    <source>
        <dbReference type="EMBL" id="SDZ91695.1"/>
    </source>
</evidence>
<dbReference type="Proteomes" id="UP000199656">
    <property type="component" value="Unassembled WGS sequence"/>
</dbReference>
<dbReference type="Gene3D" id="2.160.20.120">
    <property type="match status" value="1"/>
</dbReference>
<dbReference type="EMBL" id="FNRL01000001">
    <property type="protein sequence ID" value="SDZ91695.1"/>
    <property type="molecule type" value="Genomic_DNA"/>
</dbReference>
<protein>
    <submittedName>
        <fullName evidence="2">Putative auto-transporter adhesin, head GIN domain</fullName>
    </submittedName>
</protein>
<keyword evidence="3" id="KW-1185">Reference proteome</keyword>
<dbReference type="RefSeq" id="WP_089757570.1">
    <property type="nucleotide sequence ID" value="NZ_BKAT01000015.1"/>
</dbReference>
<reference evidence="3" key="1">
    <citation type="submission" date="2016-10" db="EMBL/GenBank/DDBJ databases">
        <authorList>
            <person name="Varghese N."/>
            <person name="Submissions S."/>
        </authorList>
    </citation>
    <scope>NUCLEOTIDE SEQUENCE [LARGE SCALE GENOMIC DNA]</scope>
    <source>
        <strain evidence="3">DSM 23920</strain>
    </source>
</reference>